<dbReference type="PANTHER" id="PTHR43744:SF8">
    <property type="entry name" value="SN-GLYCEROL-3-PHOSPHATE TRANSPORT SYSTEM PERMEASE PROTEIN UGPE"/>
    <property type="match status" value="1"/>
</dbReference>
<evidence type="ECO:0000259" key="8">
    <source>
        <dbReference type="PROSITE" id="PS50928"/>
    </source>
</evidence>
<keyword evidence="6 7" id="KW-0472">Membrane</keyword>
<dbReference type="PROSITE" id="PS50928">
    <property type="entry name" value="ABC_TM1"/>
    <property type="match status" value="1"/>
</dbReference>
<feature type="transmembrane region" description="Helical" evidence="7">
    <location>
        <begin position="20"/>
        <end position="38"/>
    </location>
</feature>
<sequence>MSTSAGRLLSRGSRAPRRRLLHLALLGWAVASLLPLLWTLSASLQSNQEIYSGIHLIPRHLELGNYTQAWTQAHFSTYFKNSVIYTVTIVAGVLIISSLAAYAFARMRFPLKNLVFYLFLIFLTFPLPGSFIPLYVLLVNLGLIDTPLGYILPMINAGLPVAIFILRSFFEEIPREIEESARIDGATRLQVYRLIALPLAKPALATITIFTALSVWNEFLFALVVFSDQQRMPLQVGLMTFQGTFFSQYGLMMAATTITMVPALAIYLVFQRFIVRGVMAGAVRG</sequence>
<keyword evidence="5 7" id="KW-1133">Transmembrane helix</keyword>
<name>A0A4V3G8U2_9ACTN</name>
<evidence type="ECO:0000256" key="3">
    <source>
        <dbReference type="ARBA" id="ARBA00022475"/>
    </source>
</evidence>
<comment type="caution">
    <text evidence="9">The sequence shown here is derived from an EMBL/GenBank/DDBJ whole genome shotgun (WGS) entry which is preliminary data.</text>
</comment>
<dbReference type="GO" id="GO:0005886">
    <property type="term" value="C:plasma membrane"/>
    <property type="evidence" value="ECO:0007669"/>
    <property type="project" value="UniProtKB-SubCell"/>
</dbReference>
<dbReference type="SUPFAM" id="SSF161098">
    <property type="entry name" value="MetI-like"/>
    <property type="match status" value="1"/>
</dbReference>
<proteinExistence type="inferred from homology"/>
<organism evidence="9 10">
    <name type="scientific">Kribbella kalugense</name>
    <dbReference type="NCBI Taxonomy" id="2512221"/>
    <lineage>
        <taxon>Bacteria</taxon>
        <taxon>Bacillati</taxon>
        <taxon>Actinomycetota</taxon>
        <taxon>Actinomycetes</taxon>
        <taxon>Propionibacteriales</taxon>
        <taxon>Kribbellaceae</taxon>
        <taxon>Kribbella</taxon>
    </lineage>
</organism>
<dbReference type="Proteomes" id="UP000295447">
    <property type="component" value="Unassembled WGS sequence"/>
</dbReference>
<dbReference type="OrthoDB" id="61122at2"/>
<evidence type="ECO:0000256" key="6">
    <source>
        <dbReference type="ARBA" id="ARBA00023136"/>
    </source>
</evidence>
<keyword evidence="10" id="KW-1185">Reference proteome</keyword>
<dbReference type="AlphaFoldDB" id="A0A4V3G8U2"/>
<dbReference type="RefSeq" id="WP_134119448.1">
    <property type="nucleotide sequence ID" value="NZ_SODF01000001.1"/>
</dbReference>
<feature type="transmembrane region" description="Helical" evidence="7">
    <location>
        <begin position="150"/>
        <end position="170"/>
    </location>
</feature>
<feature type="transmembrane region" description="Helical" evidence="7">
    <location>
        <begin position="246"/>
        <end position="270"/>
    </location>
</feature>
<reference evidence="9 10" key="1">
    <citation type="submission" date="2019-03" db="EMBL/GenBank/DDBJ databases">
        <title>Genomic Encyclopedia of Type Strains, Phase III (KMG-III): the genomes of soil and plant-associated and newly described type strains.</title>
        <authorList>
            <person name="Whitman W."/>
        </authorList>
    </citation>
    <scope>NUCLEOTIDE SEQUENCE [LARGE SCALE GENOMIC DNA]</scope>
    <source>
        <strain evidence="9 10">VKM Ac-2570</strain>
    </source>
</reference>
<comment type="subcellular location">
    <subcellularLocation>
        <location evidence="1 7">Cell membrane</location>
        <topology evidence="1 7">Multi-pass membrane protein</topology>
    </subcellularLocation>
</comment>
<evidence type="ECO:0000256" key="5">
    <source>
        <dbReference type="ARBA" id="ARBA00022989"/>
    </source>
</evidence>
<dbReference type="GO" id="GO:0055085">
    <property type="term" value="P:transmembrane transport"/>
    <property type="evidence" value="ECO:0007669"/>
    <property type="project" value="InterPro"/>
</dbReference>
<protein>
    <submittedName>
        <fullName evidence="9">Carbohydrate ABC transporter membrane protein 2 (CUT1 family)</fullName>
    </submittedName>
</protein>
<feature type="domain" description="ABC transmembrane type-1" evidence="8">
    <location>
        <begin position="79"/>
        <end position="270"/>
    </location>
</feature>
<keyword evidence="3" id="KW-1003">Cell membrane</keyword>
<keyword evidence="4 7" id="KW-0812">Transmembrane</keyword>
<evidence type="ECO:0000256" key="4">
    <source>
        <dbReference type="ARBA" id="ARBA00022692"/>
    </source>
</evidence>
<dbReference type="PANTHER" id="PTHR43744">
    <property type="entry name" value="ABC TRANSPORTER PERMEASE PROTEIN MG189-RELATED-RELATED"/>
    <property type="match status" value="1"/>
</dbReference>
<accession>A0A4V3G8U2</accession>
<dbReference type="EMBL" id="SODF01000001">
    <property type="protein sequence ID" value="TDW24254.1"/>
    <property type="molecule type" value="Genomic_DNA"/>
</dbReference>
<dbReference type="CDD" id="cd06261">
    <property type="entry name" value="TM_PBP2"/>
    <property type="match status" value="1"/>
</dbReference>
<dbReference type="InterPro" id="IPR000515">
    <property type="entry name" value="MetI-like"/>
</dbReference>
<evidence type="ECO:0000256" key="7">
    <source>
        <dbReference type="RuleBase" id="RU363032"/>
    </source>
</evidence>
<dbReference type="Pfam" id="PF00528">
    <property type="entry name" value="BPD_transp_1"/>
    <property type="match status" value="1"/>
</dbReference>
<keyword evidence="2 7" id="KW-0813">Transport</keyword>
<evidence type="ECO:0000313" key="10">
    <source>
        <dbReference type="Proteomes" id="UP000295447"/>
    </source>
</evidence>
<dbReference type="Gene3D" id="1.10.3720.10">
    <property type="entry name" value="MetI-like"/>
    <property type="match status" value="1"/>
</dbReference>
<feature type="transmembrane region" description="Helical" evidence="7">
    <location>
        <begin position="83"/>
        <end position="104"/>
    </location>
</feature>
<dbReference type="InterPro" id="IPR035906">
    <property type="entry name" value="MetI-like_sf"/>
</dbReference>
<gene>
    <name evidence="9" type="ORF">EV650_3127</name>
</gene>
<evidence type="ECO:0000256" key="1">
    <source>
        <dbReference type="ARBA" id="ARBA00004651"/>
    </source>
</evidence>
<comment type="similarity">
    <text evidence="7">Belongs to the binding-protein-dependent transport system permease family.</text>
</comment>
<feature type="transmembrane region" description="Helical" evidence="7">
    <location>
        <begin position="116"/>
        <end position="138"/>
    </location>
</feature>
<evidence type="ECO:0000256" key="2">
    <source>
        <dbReference type="ARBA" id="ARBA00022448"/>
    </source>
</evidence>
<evidence type="ECO:0000313" key="9">
    <source>
        <dbReference type="EMBL" id="TDW24254.1"/>
    </source>
</evidence>